<sequence length="82" mass="8453">MGQLLSLPVVIGGAWVLLSAWADRGAMLEADSTPGSTVAPVPEPSPTSLVETPGETEPDSVLVDHPGDLAILMGGHQLLRAR</sequence>
<gene>
    <name evidence="3" type="ORF">NEOLEDRAFT_167050</name>
</gene>
<feature type="chain" id="PRO_5007867298" evidence="2">
    <location>
        <begin position="23"/>
        <end position="82"/>
    </location>
</feature>
<feature type="region of interest" description="Disordered" evidence="1">
    <location>
        <begin position="31"/>
        <end position="60"/>
    </location>
</feature>
<dbReference type="InParanoid" id="A0A165TVV5"/>
<keyword evidence="4" id="KW-1185">Reference proteome</keyword>
<accession>A0A165TVV5</accession>
<protein>
    <submittedName>
        <fullName evidence="3">Uncharacterized protein</fullName>
    </submittedName>
</protein>
<keyword evidence="2" id="KW-0732">Signal</keyword>
<dbReference type="EMBL" id="KV425563">
    <property type="protein sequence ID" value="KZT27252.1"/>
    <property type="molecule type" value="Genomic_DNA"/>
</dbReference>
<dbReference type="AlphaFoldDB" id="A0A165TVV5"/>
<evidence type="ECO:0000256" key="2">
    <source>
        <dbReference type="SAM" id="SignalP"/>
    </source>
</evidence>
<evidence type="ECO:0000256" key="1">
    <source>
        <dbReference type="SAM" id="MobiDB-lite"/>
    </source>
</evidence>
<dbReference type="Proteomes" id="UP000076761">
    <property type="component" value="Unassembled WGS sequence"/>
</dbReference>
<name>A0A165TVV5_9AGAM</name>
<evidence type="ECO:0000313" key="3">
    <source>
        <dbReference type="EMBL" id="KZT27252.1"/>
    </source>
</evidence>
<feature type="signal peptide" evidence="2">
    <location>
        <begin position="1"/>
        <end position="22"/>
    </location>
</feature>
<evidence type="ECO:0000313" key="4">
    <source>
        <dbReference type="Proteomes" id="UP000076761"/>
    </source>
</evidence>
<reference evidence="3 4" key="1">
    <citation type="journal article" date="2016" name="Mol. Biol. Evol.">
        <title>Comparative Genomics of Early-Diverging Mushroom-Forming Fungi Provides Insights into the Origins of Lignocellulose Decay Capabilities.</title>
        <authorList>
            <person name="Nagy L.G."/>
            <person name="Riley R."/>
            <person name="Tritt A."/>
            <person name="Adam C."/>
            <person name="Daum C."/>
            <person name="Floudas D."/>
            <person name="Sun H."/>
            <person name="Yadav J.S."/>
            <person name="Pangilinan J."/>
            <person name="Larsson K.H."/>
            <person name="Matsuura K."/>
            <person name="Barry K."/>
            <person name="Labutti K."/>
            <person name="Kuo R."/>
            <person name="Ohm R.A."/>
            <person name="Bhattacharya S.S."/>
            <person name="Shirouzu T."/>
            <person name="Yoshinaga Y."/>
            <person name="Martin F.M."/>
            <person name="Grigoriev I.V."/>
            <person name="Hibbett D.S."/>
        </authorList>
    </citation>
    <scope>NUCLEOTIDE SEQUENCE [LARGE SCALE GENOMIC DNA]</scope>
    <source>
        <strain evidence="3 4">HHB14362 ss-1</strain>
    </source>
</reference>
<proteinExistence type="predicted"/>
<organism evidence="3 4">
    <name type="scientific">Neolentinus lepideus HHB14362 ss-1</name>
    <dbReference type="NCBI Taxonomy" id="1314782"/>
    <lineage>
        <taxon>Eukaryota</taxon>
        <taxon>Fungi</taxon>
        <taxon>Dikarya</taxon>
        <taxon>Basidiomycota</taxon>
        <taxon>Agaricomycotina</taxon>
        <taxon>Agaricomycetes</taxon>
        <taxon>Gloeophyllales</taxon>
        <taxon>Gloeophyllaceae</taxon>
        <taxon>Neolentinus</taxon>
    </lineage>
</organism>